<feature type="transmembrane region" description="Helical" evidence="11">
    <location>
        <begin position="514"/>
        <end position="537"/>
    </location>
</feature>
<feature type="transmembrane region" description="Helical" evidence="11">
    <location>
        <begin position="730"/>
        <end position="751"/>
    </location>
</feature>
<dbReference type="SMART" id="SM00382">
    <property type="entry name" value="AAA"/>
    <property type="match status" value="2"/>
</dbReference>
<dbReference type="Pfam" id="PF00005">
    <property type="entry name" value="ABC_tran"/>
    <property type="match status" value="2"/>
</dbReference>
<feature type="transmembrane region" description="Helical" evidence="11">
    <location>
        <begin position="558"/>
        <end position="582"/>
    </location>
</feature>
<dbReference type="OrthoDB" id="245989at2759"/>
<dbReference type="PROSITE" id="PS50893">
    <property type="entry name" value="ABC_TRANSPORTER_2"/>
    <property type="match status" value="2"/>
</dbReference>
<feature type="transmembrane region" description="Helical" evidence="11">
    <location>
        <begin position="480"/>
        <end position="502"/>
    </location>
</feature>
<keyword evidence="8 11" id="KW-1133">Transmembrane helix</keyword>
<keyword evidence="14" id="KW-1185">Reference proteome</keyword>
<evidence type="ECO:0000256" key="9">
    <source>
        <dbReference type="ARBA" id="ARBA00023136"/>
    </source>
</evidence>
<name>A0A1B2JHG5_PICPA</name>
<dbReference type="InterPro" id="IPR003593">
    <property type="entry name" value="AAA+_ATPase"/>
</dbReference>
<dbReference type="CDD" id="cd03232">
    <property type="entry name" value="ABCG_PDR_domain2"/>
    <property type="match status" value="1"/>
</dbReference>
<evidence type="ECO:0000259" key="12">
    <source>
        <dbReference type="PROSITE" id="PS50893"/>
    </source>
</evidence>
<dbReference type="GO" id="GO:1990961">
    <property type="term" value="P:xenobiotic detoxification by transmembrane export across the plasma membrane"/>
    <property type="evidence" value="ECO:0007669"/>
    <property type="project" value="UniProtKB-ARBA"/>
</dbReference>
<dbReference type="Gene3D" id="3.40.50.300">
    <property type="entry name" value="P-loop containing nucleotide triphosphate hydrolases"/>
    <property type="match status" value="2"/>
</dbReference>
<keyword evidence="7" id="KW-0067">ATP-binding</keyword>
<evidence type="ECO:0000256" key="3">
    <source>
        <dbReference type="ARBA" id="ARBA00022448"/>
    </source>
</evidence>
<feature type="transmembrane region" description="Helical" evidence="11">
    <location>
        <begin position="1232"/>
        <end position="1263"/>
    </location>
</feature>
<dbReference type="InterPro" id="IPR017871">
    <property type="entry name" value="ABC_transporter-like_CS"/>
</dbReference>
<accession>A0A1B2JHG5</accession>
<dbReference type="InterPro" id="IPR010929">
    <property type="entry name" value="PDR_CDR_ABC"/>
</dbReference>
<dbReference type="Pfam" id="PF19055">
    <property type="entry name" value="ABC2_membrane_7"/>
    <property type="match status" value="1"/>
</dbReference>
<feature type="transmembrane region" description="Helical" evidence="11">
    <location>
        <begin position="1162"/>
        <end position="1181"/>
    </location>
</feature>
<evidence type="ECO:0000256" key="7">
    <source>
        <dbReference type="ARBA" id="ARBA00022840"/>
    </source>
</evidence>
<dbReference type="Proteomes" id="UP000094565">
    <property type="component" value="Chromosome 4"/>
</dbReference>
<dbReference type="CDD" id="cd03233">
    <property type="entry name" value="ABCG_PDR_domain1"/>
    <property type="match status" value="1"/>
</dbReference>
<evidence type="ECO:0000256" key="2">
    <source>
        <dbReference type="ARBA" id="ARBA00006012"/>
    </source>
</evidence>
<evidence type="ECO:0000256" key="1">
    <source>
        <dbReference type="ARBA" id="ARBA00004141"/>
    </source>
</evidence>
<feature type="transmembrane region" description="Helical" evidence="11">
    <location>
        <begin position="1429"/>
        <end position="1448"/>
    </location>
</feature>
<dbReference type="FunFam" id="3.40.50.300:FF:000054">
    <property type="entry name" value="ABC multidrug transporter atrF"/>
    <property type="match status" value="1"/>
</dbReference>
<dbReference type="InterPro" id="IPR027417">
    <property type="entry name" value="P-loop_NTPase"/>
</dbReference>
<reference evidence="13 14" key="1">
    <citation type="submission" date="2016-02" db="EMBL/GenBank/DDBJ databases">
        <title>Comparative genomic and transcriptomic foundation for Pichia pastoris.</title>
        <authorList>
            <person name="Love K.R."/>
            <person name="Shah K.A."/>
            <person name="Whittaker C.A."/>
            <person name="Wu J."/>
            <person name="Bartlett M.C."/>
            <person name="Ma D."/>
            <person name="Leeson R.L."/>
            <person name="Priest M."/>
            <person name="Young S.K."/>
            <person name="Love J.C."/>
        </authorList>
    </citation>
    <scope>NUCLEOTIDE SEQUENCE [LARGE SCALE GENOMIC DNA]</scope>
    <source>
        <strain evidence="13 14">ATCC 28485</strain>
    </source>
</reference>
<sequence length="1469" mass="164829">MERDTHEADRAEHVLSHDNSSGDEVLSYRAEDEQAQLDGVNLDRLQSLTKQMSHVTASEMATMVDLNDFDLTRILAVFAEKAEQRGLPIKSTAVELKDVNVLGVNDSASLLPTVQDLLYLPSTIARKIRNRKPALRHILKGVDFHTVPGEMCLVLGRPGAGCSSLLKTIAGETTHFVKVEGEIAYNNIPQAEMVKRFKNELIYNPELDLHFPHLTVEETLSFALACKTPRIRIDDISRKKHVDNWLKILLTVYGLSHTRHTIVGNDFVRGVSGGERKRVSIAEAMAANGTVYCWDNATRGLDASTALEFTESVRATTNLEQTTSFVTLYQPSERIYELFDKVLVLYEGRQIYFGPANAAKQFFVDMGYDCPPRQTTGEFLTAVTDPLQRYPRPGFENKVPINADEFHEYWKASSTYSELQNQFQETMKAGLSETTKETFLKATANEKMKGVSNNSKYTVNYLEQLRLCILRGFQRIKGDIGYTIVMVVSALVQGLVVGSLYWNTPENSSGVFGRAGVIFFAILFFVLMSLAEIANIFKDRPVLAKQIGYSLYHPSTEVIANALIQIPVKFIASSFFSIVVYFLANMKRQPGPFFAFLLFVNLGSQTMAALFNLVAAVSPTLAVANAFDGLLVLSSVLYTSYMIQRPSMVPWFEWFSYMNPMLYAFESMLTNEFHGSIIDCSADDLIPNGPGYEDYPDQYRSCAITGANGRTYVDGDTYVELSFEYSFSHIWRNMGILFLFYIAFLVIHSVMSEIMNMSTSTADRLIFLKANDLPVGVAAALNGSASSNDEETGQDTSLNEKYEMERDKSEVKVSDKLLGSDEVFTWKDVNYVIPYQGSDRTLLDHVQGYVKPGTLTALMGESGAGKTTLLNVLSQRIDVGVVTGDMLVNGNPVSASFKRRTGYVQQQDLHISELTVRESLIFAAKLRRPLSVPVEEKIQYVDQVIEILQMTNYKDAVAGELGAGLNVEQRKKLSIATELVSKPDLLLFLDEPTSGLDSQSSWAIVKLLRQLADAGQAILCTIHQPSATLFEQFDRLLLLRKGGQTVYFGDIGENSSVITGYFERNGARKCSPAENPAEYILEVIGAGATASITENWFDVWVKSPESQDVSNEISNLVAKAGNGTSSFDDTTQLGTFATPLFYQYQLVLHRTAQQFFRDMEYFMAKFMLSLSGGLLIGFSFWNVKHTIVGMQNAMFAVFSAMILSAPLSNQIQSKAIASRELYEARESKSNTFHWSALLLSQFLVEIPYSVVFSTIFYICWYFPVQLDNAPERAGVWWLHYCIFFQLYYISFALATVYFAPDLPTANVILSFLFNFIFAFCGVVQPVDMMPGFWTFMNKVSPYTYFVQSFLGNVLHGREVHCAAKEMTYIQPPDEQSCQEYLGSFVEEHTGYIANPGAFEDCGFCKFAVGDQYLGTVGIKYSYGWRNVGFYWVYIIFNLSAMLFLYYMFKVRKQSIFAPIIGLFGRKNKD</sequence>
<dbReference type="EMBL" id="CP014587">
    <property type="protein sequence ID" value="ANZ77494.1"/>
    <property type="molecule type" value="Genomic_DNA"/>
</dbReference>
<evidence type="ECO:0000313" key="14">
    <source>
        <dbReference type="Proteomes" id="UP000094565"/>
    </source>
</evidence>
<dbReference type="Pfam" id="PF01061">
    <property type="entry name" value="ABC2_membrane"/>
    <property type="match status" value="2"/>
</dbReference>
<feature type="region of interest" description="Disordered" evidence="10">
    <location>
        <begin position="1"/>
        <end position="25"/>
    </location>
</feature>
<feature type="transmembrane region" description="Helical" evidence="11">
    <location>
        <begin position="1275"/>
        <end position="1299"/>
    </location>
</feature>
<proteinExistence type="inferred from homology"/>
<keyword evidence="9 11" id="KW-0472">Membrane</keyword>
<feature type="transmembrane region" description="Helical" evidence="11">
    <location>
        <begin position="594"/>
        <end position="615"/>
    </location>
</feature>
<feature type="domain" description="ABC transporter" evidence="12">
    <location>
        <begin position="118"/>
        <end position="372"/>
    </location>
</feature>
<dbReference type="PROSITE" id="PS00211">
    <property type="entry name" value="ABC_TRANSPORTER_1"/>
    <property type="match status" value="1"/>
</dbReference>
<evidence type="ECO:0000256" key="8">
    <source>
        <dbReference type="ARBA" id="ARBA00022989"/>
    </source>
</evidence>
<feature type="domain" description="ABC transporter" evidence="12">
    <location>
        <begin position="824"/>
        <end position="1066"/>
    </location>
</feature>
<comment type="similarity">
    <text evidence="2">Belongs to the ABC transporter superfamily. ABCG family. PDR (TC 3.A.1.205) subfamily.</text>
</comment>
<feature type="transmembrane region" description="Helical" evidence="11">
    <location>
        <begin position="1306"/>
        <end position="1326"/>
    </location>
</feature>
<dbReference type="Pfam" id="PF06422">
    <property type="entry name" value="PDR_CDR"/>
    <property type="match status" value="1"/>
</dbReference>
<feature type="transmembrane region" description="Helical" evidence="11">
    <location>
        <begin position="622"/>
        <end position="643"/>
    </location>
</feature>
<evidence type="ECO:0000256" key="6">
    <source>
        <dbReference type="ARBA" id="ARBA00022741"/>
    </source>
</evidence>
<evidence type="ECO:0000256" key="5">
    <source>
        <dbReference type="ARBA" id="ARBA00022737"/>
    </source>
</evidence>
<protein>
    <submittedName>
        <fullName evidence="13">BA75_04980T0</fullName>
    </submittedName>
</protein>
<evidence type="ECO:0000256" key="4">
    <source>
        <dbReference type="ARBA" id="ARBA00022692"/>
    </source>
</evidence>
<feature type="compositionally biased region" description="Basic and acidic residues" evidence="10">
    <location>
        <begin position="1"/>
        <end position="16"/>
    </location>
</feature>
<dbReference type="InterPro" id="IPR043926">
    <property type="entry name" value="ABCG_dom"/>
</dbReference>
<dbReference type="SUPFAM" id="SSF52540">
    <property type="entry name" value="P-loop containing nucleoside triphosphate hydrolases"/>
    <property type="match status" value="2"/>
</dbReference>
<dbReference type="GO" id="GO:0140359">
    <property type="term" value="F:ABC-type transporter activity"/>
    <property type="evidence" value="ECO:0007669"/>
    <property type="project" value="InterPro"/>
</dbReference>
<dbReference type="InterPro" id="IPR013525">
    <property type="entry name" value="ABC2_TM"/>
</dbReference>
<dbReference type="PANTHER" id="PTHR19241">
    <property type="entry name" value="ATP-BINDING CASSETTE TRANSPORTER"/>
    <property type="match status" value="1"/>
</dbReference>
<evidence type="ECO:0000256" key="10">
    <source>
        <dbReference type="SAM" id="MobiDB-lite"/>
    </source>
</evidence>
<dbReference type="InterPro" id="IPR034003">
    <property type="entry name" value="ABCG_PDR_2"/>
</dbReference>
<dbReference type="InterPro" id="IPR003439">
    <property type="entry name" value="ABC_transporter-like_ATP-bd"/>
</dbReference>
<keyword evidence="6" id="KW-0547">Nucleotide-binding</keyword>
<dbReference type="GO" id="GO:0005524">
    <property type="term" value="F:ATP binding"/>
    <property type="evidence" value="ECO:0007669"/>
    <property type="project" value="UniProtKB-KW"/>
</dbReference>
<evidence type="ECO:0000313" key="13">
    <source>
        <dbReference type="EMBL" id="ANZ77494.1"/>
    </source>
</evidence>
<keyword evidence="3" id="KW-0813">Transport</keyword>
<organism evidence="13 14">
    <name type="scientific">Komagataella pastoris</name>
    <name type="common">Yeast</name>
    <name type="synonym">Pichia pastoris</name>
    <dbReference type="NCBI Taxonomy" id="4922"/>
    <lineage>
        <taxon>Eukaryota</taxon>
        <taxon>Fungi</taxon>
        <taxon>Dikarya</taxon>
        <taxon>Ascomycota</taxon>
        <taxon>Saccharomycotina</taxon>
        <taxon>Pichiomycetes</taxon>
        <taxon>Pichiales</taxon>
        <taxon>Pichiaceae</taxon>
        <taxon>Komagataella</taxon>
    </lineage>
</organism>
<evidence type="ECO:0000256" key="11">
    <source>
        <dbReference type="SAM" id="Phobius"/>
    </source>
</evidence>
<comment type="subcellular location">
    <subcellularLocation>
        <location evidence="1">Membrane</location>
        <topology evidence="1">Multi-pass membrane protein</topology>
    </subcellularLocation>
</comment>
<dbReference type="InterPro" id="IPR034001">
    <property type="entry name" value="ABCG_PDR_1"/>
</dbReference>
<gene>
    <name evidence="13" type="primary">SNQ2</name>
    <name evidence="13" type="ORF">ATY40_BA7504980</name>
</gene>
<keyword evidence="5" id="KW-0677">Repeat</keyword>
<keyword evidence="4 11" id="KW-0812">Transmembrane</keyword>
<dbReference type="GO" id="GO:0016887">
    <property type="term" value="F:ATP hydrolysis activity"/>
    <property type="evidence" value="ECO:0007669"/>
    <property type="project" value="InterPro"/>
</dbReference>
<dbReference type="GO" id="GO:0016020">
    <property type="term" value="C:membrane"/>
    <property type="evidence" value="ECO:0007669"/>
    <property type="project" value="UniProtKB-SubCell"/>
</dbReference>